<dbReference type="OMA" id="TASCIVT"/>
<dbReference type="PANTHER" id="PTHR33986:SF12">
    <property type="entry name" value="MITOCHONDRIAL FISSION PROTEIN ELM1"/>
    <property type="match status" value="1"/>
</dbReference>
<dbReference type="FunCoup" id="A0A1Z5RCR5">
    <property type="interactions" value="1218"/>
</dbReference>
<dbReference type="PANTHER" id="PTHR33986">
    <property type="entry name" value="OS02G0535700 PROTEIN"/>
    <property type="match status" value="1"/>
</dbReference>
<dbReference type="InterPro" id="IPR009367">
    <property type="entry name" value="Elm1-like"/>
</dbReference>
<evidence type="ECO:0000313" key="2">
    <source>
        <dbReference type="Proteomes" id="UP000000768"/>
    </source>
</evidence>
<accession>A0A1Z5RCR5</accession>
<name>A0A1Z5RCR5_SORBI</name>
<protein>
    <recommendedName>
        <fullName evidence="3">Mitochondrial fission protein ELM1</fullName>
    </recommendedName>
</protein>
<gene>
    <name evidence="1" type="ORF">SORBI_3006G072501</name>
</gene>
<dbReference type="Proteomes" id="UP000000768">
    <property type="component" value="Chromosome 6"/>
</dbReference>
<dbReference type="Gramene" id="OQU81532">
    <property type="protein sequence ID" value="OQU81532"/>
    <property type="gene ID" value="SORBI_3006G072501"/>
</dbReference>
<reference evidence="1 2" key="1">
    <citation type="journal article" date="2009" name="Nature">
        <title>The Sorghum bicolor genome and the diversification of grasses.</title>
        <authorList>
            <person name="Paterson A.H."/>
            <person name="Bowers J.E."/>
            <person name="Bruggmann R."/>
            <person name="Dubchak I."/>
            <person name="Grimwood J."/>
            <person name="Gundlach H."/>
            <person name="Haberer G."/>
            <person name="Hellsten U."/>
            <person name="Mitros T."/>
            <person name="Poliakov A."/>
            <person name="Schmutz J."/>
            <person name="Spannagl M."/>
            <person name="Tang H."/>
            <person name="Wang X."/>
            <person name="Wicker T."/>
            <person name="Bharti A.K."/>
            <person name="Chapman J."/>
            <person name="Feltus F.A."/>
            <person name="Gowik U."/>
            <person name="Grigoriev I.V."/>
            <person name="Lyons E."/>
            <person name="Maher C.A."/>
            <person name="Martis M."/>
            <person name="Narechania A."/>
            <person name="Otillar R.P."/>
            <person name="Penning B.W."/>
            <person name="Salamov A.A."/>
            <person name="Wang Y."/>
            <person name="Zhang L."/>
            <person name="Carpita N.C."/>
            <person name="Freeling M."/>
            <person name="Gingle A.R."/>
            <person name="Hash C.T."/>
            <person name="Keller B."/>
            <person name="Klein P."/>
            <person name="Kresovich S."/>
            <person name="McCann M.C."/>
            <person name="Ming R."/>
            <person name="Peterson D.G."/>
            <person name="Mehboob-ur-Rahman"/>
            <person name="Ware D."/>
            <person name="Westhoff P."/>
            <person name="Mayer K.F."/>
            <person name="Messing J."/>
            <person name="Rokhsar D.S."/>
        </authorList>
    </citation>
    <scope>NUCLEOTIDE SEQUENCE [LARGE SCALE GENOMIC DNA]</scope>
    <source>
        <strain evidence="2">cv. BTx623</strain>
    </source>
</reference>
<dbReference type="SUPFAM" id="SSF53756">
    <property type="entry name" value="UDP-Glycosyltransferase/glycogen phosphorylase"/>
    <property type="match status" value="1"/>
</dbReference>
<evidence type="ECO:0000313" key="1">
    <source>
        <dbReference type="EMBL" id="OQU81532.1"/>
    </source>
</evidence>
<evidence type="ECO:0008006" key="3">
    <source>
        <dbReference type="Google" id="ProtNLM"/>
    </source>
</evidence>
<reference evidence="2" key="2">
    <citation type="journal article" date="2018" name="Plant J.">
        <title>The Sorghum bicolor reference genome: improved assembly, gene annotations, a transcriptome atlas, and signatures of genome organization.</title>
        <authorList>
            <person name="McCormick R.F."/>
            <person name="Truong S.K."/>
            <person name="Sreedasyam A."/>
            <person name="Jenkins J."/>
            <person name="Shu S."/>
            <person name="Sims D."/>
            <person name="Kennedy M."/>
            <person name="Amirebrahimi M."/>
            <person name="Weers B.D."/>
            <person name="McKinley B."/>
            <person name="Mattison A."/>
            <person name="Morishige D.T."/>
            <person name="Grimwood J."/>
            <person name="Schmutz J."/>
            <person name="Mullet J.E."/>
        </authorList>
    </citation>
    <scope>NUCLEOTIDE SEQUENCE [LARGE SCALE GENOMIC DNA]</scope>
    <source>
        <strain evidence="2">cv. BTx623</strain>
    </source>
</reference>
<dbReference type="Pfam" id="PF06258">
    <property type="entry name" value="Mito_fiss_Elm1"/>
    <property type="match status" value="1"/>
</dbReference>
<keyword evidence="2" id="KW-1185">Reference proteome</keyword>
<dbReference type="EMBL" id="CM000765">
    <property type="protein sequence ID" value="OQU81532.1"/>
    <property type="molecule type" value="Genomic_DNA"/>
</dbReference>
<proteinExistence type="predicted"/>
<dbReference type="eggNOG" id="ENOG502QSHX">
    <property type="taxonomic scope" value="Eukaryota"/>
</dbReference>
<dbReference type="InParanoid" id="A0A1Z5RCR5"/>
<sequence>MRPIRLPEPEPEPPRGGTPEIFAAGGGATVVRRAVVIGNGCAGAENQCLGLLRALGLSDRLTLYRAVRPTGGINKLLHFLPISLHKLVDQFFGQVFSDTRFAAVVQVNKLAQYSARKSQSFGLSSILEADTQKIVTMVCGTFEKEGPALVVACGEIPYHMQIQHPRSRLGRFDLVVTPRHDYYALTTKGQQEVPRLFRRWITPQEPPGPNVVLTAGALHQADSAALRFAAADWHAELAPLPKPLVIVNIGGPTRNCKYDVDLAKQLVNSLHNVLKTCGSVRISFSRRTPPQMSDVVLKEFSTHPKIYIWDGEDPNPHLGHLAWADAFIITADSISMLSEACSTG</sequence>
<organism evidence="1 2">
    <name type="scientific">Sorghum bicolor</name>
    <name type="common">Sorghum</name>
    <name type="synonym">Sorghum vulgare</name>
    <dbReference type="NCBI Taxonomy" id="4558"/>
    <lineage>
        <taxon>Eukaryota</taxon>
        <taxon>Viridiplantae</taxon>
        <taxon>Streptophyta</taxon>
        <taxon>Embryophyta</taxon>
        <taxon>Tracheophyta</taxon>
        <taxon>Spermatophyta</taxon>
        <taxon>Magnoliopsida</taxon>
        <taxon>Liliopsida</taxon>
        <taxon>Poales</taxon>
        <taxon>Poaceae</taxon>
        <taxon>PACMAD clade</taxon>
        <taxon>Panicoideae</taxon>
        <taxon>Andropogonodae</taxon>
        <taxon>Andropogoneae</taxon>
        <taxon>Sorghinae</taxon>
        <taxon>Sorghum</taxon>
    </lineage>
</organism>
<dbReference type="AlphaFoldDB" id="A0A1Z5RCR5"/>